<dbReference type="eggNOG" id="COG3404">
    <property type="taxonomic scope" value="Bacteria"/>
</dbReference>
<dbReference type="HOGENOM" id="CLU_088419_2_0_0"/>
<evidence type="ECO:0000313" key="2">
    <source>
        <dbReference type="EMBL" id="ADE58015.1"/>
    </source>
</evidence>
<evidence type="ECO:0000259" key="1">
    <source>
        <dbReference type="Pfam" id="PF04961"/>
    </source>
</evidence>
<accession>D5EHI3</accession>
<proteinExistence type="predicted"/>
<keyword evidence="2" id="KW-0808">Transferase</keyword>
<dbReference type="KEGG" id="aco:Amico_1904"/>
<feature type="domain" description="Cyclodeaminase/cyclohydrolase" evidence="1">
    <location>
        <begin position="9"/>
        <end position="187"/>
    </location>
</feature>
<dbReference type="EMBL" id="CP001997">
    <property type="protein sequence ID" value="ADE58015.1"/>
    <property type="molecule type" value="Genomic_DNA"/>
</dbReference>
<keyword evidence="3" id="KW-1185">Reference proteome</keyword>
<protein>
    <submittedName>
        <fullName evidence="2">Formiminotransferase-cyclodeaminase</fullName>
    </submittedName>
</protein>
<gene>
    <name evidence="2" type="ordered locus">Amico_1904</name>
</gene>
<dbReference type="InterPro" id="IPR036178">
    <property type="entry name" value="Formintransfe-cycloase-like_sf"/>
</dbReference>
<dbReference type="GO" id="GO:0016740">
    <property type="term" value="F:transferase activity"/>
    <property type="evidence" value="ECO:0007669"/>
    <property type="project" value="UniProtKB-KW"/>
</dbReference>
<organism evidence="2 3">
    <name type="scientific">Aminobacterium colombiense (strain DSM 12261 / ALA-1)</name>
    <dbReference type="NCBI Taxonomy" id="572547"/>
    <lineage>
        <taxon>Bacteria</taxon>
        <taxon>Thermotogati</taxon>
        <taxon>Synergistota</taxon>
        <taxon>Synergistia</taxon>
        <taxon>Synergistales</taxon>
        <taxon>Aminobacteriaceae</taxon>
        <taxon>Aminobacterium</taxon>
    </lineage>
</organism>
<dbReference type="AlphaFoldDB" id="D5EHI3"/>
<name>D5EHI3_AMICL</name>
<evidence type="ECO:0000313" key="3">
    <source>
        <dbReference type="Proteomes" id="UP000002366"/>
    </source>
</evidence>
<dbReference type="InterPro" id="IPR007044">
    <property type="entry name" value="Cyclodeamin/CycHdrlase"/>
</dbReference>
<dbReference type="STRING" id="572547.Amico_1904"/>
<dbReference type="Pfam" id="PF04961">
    <property type="entry name" value="FTCD_C"/>
    <property type="match status" value="1"/>
</dbReference>
<dbReference type="SUPFAM" id="SSF101262">
    <property type="entry name" value="Methenyltetrahydrofolate cyclohydrolase-like"/>
    <property type="match status" value="1"/>
</dbReference>
<dbReference type="Gene3D" id="1.20.120.680">
    <property type="entry name" value="Formiminotetrahydrofolate cyclodeaminase monomer, up-and-down helical bundle"/>
    <property type="match status" value="1"/>
</dbReference>
<sequence>MSALSHMPVNDLVEQISLGTPSPGGGSVAALCGAMAAALGGLVARLTLSKEAYEQSWKVMEQVRDQTRALSDRFLYLMEEDTNAYLSFLETANLPSEVPEEEEIKGILREQMMKKAIVVPLEVLRCCKDAMPLLRSASALGVRVAVNDAMAGLSVLRAAAVASCFTVMTNLPTLYDEEFCSSVKDEALSLMYDITSEIDGANDQYIKALLKIQESEGWP</sequence>
<reference evidence="2 3" key="1">
    <citation type="journal article" date="2010" name="Stand. Genomic Sci.">
        <title>Complete genome sequence of Aminobacterium colombiense type strain (ALA-1).</title>
        <authorList>
            <person name="Chertkov O."/>
            <person name="Sikorski J."/>
            <person name="Brambilla E."/>
            <person name="Lapidus A."/>
            <person name="Copeland A."/>
            <person name="Glavina Del Rio T."/>
            <person name="Nolan M."/>
            <person name="Lucas S."/>
            <person name="Tice H."/>
            <person name="Cheng J.F."/>
            <person name="Han C."/>
            <person name="Detter J.C."/>
            <person name="Bruce D."/>
            <person name="Tapia R."/>
            <person name="Goodwin L."/>
            <person name="Pitluck S."/>
            <person name="Liolios K."/>
            <person name="Ivanova N."/>
            <person name="Mavromatis K."/>
            <person name="Ovchinnikova G."/>
            <person name="Pati A."/>
            <person name="Chen A."/>
            <person name="Palaniappan K."/>
            <person name="Land M."/>
            <person name="Hauser L."/>
            <person name="Chang Y.J."/>
            <person name="Jeffries C.D."/>
            <person name="Spring S."/>
            <person name="Rohde M."/>
            <person name="Goker M."/>
            <person name="Bristow J."/>
            <person name="Eisen J.A."/>
            <person name="Markowitz V."/>
            <person name="Hugenholtz P."/>
            <person name="Kyrpides N.C."/>
            <person name="Klenk H.P."/>
        </authorList>
    </citation>
    <scope>NUCLEOTIDE SEQUENCE [LARGE SCALE GENOMIC DNA]</scope>
    <source>
        <strain evidence="3">DSM 12261 / ALA-1</strain>
    </source>
</reference>
<dbReference type="RefSeq" id="WP_013049277.1">
    <property type="nucleotide sequence ID" value="NC_014011.1"/>
</dbReference>
<dbReference type="OrthoDB" id="9784653at2"/>
<dbReference type="Proteomes" id="UP000002366">
    <property type="component" value="Chromosome"/>
</dbReference>